<evidence type="ECO:0000259" key="4">
    <source>
        <dbReference type="Pfam" id="PF01494"/>
    </source>
</evidence>
<evidence type="ECO:0000256" key="1">
    <source>
        <dbReference type="ARBA" id="ARBA00022630"/>
    </source>
</evidence>
<sequence length="416" mass="46105">MAKTAVIVGGSLAGLMHGIMLKQQGYDVTILEQEASTTRLGFDAGIRVGPAVVNFMNQYDRTGRPYEIAATTQFIDKKGAIKLRTSKTMSFTCWSLLLSILRENFDGAPPSVELSEEEKTTKRARYQIGVRVSDLKDAEETVQVHTEDVLTGTTDSISADLVVAADGSNSSIRSILMPDVRRQYAGYVAWRGTVPESRVPEQYRQVFEGHVTLHFMERNYILVYVIPTDDGHLQPGSRLYNFVWYTNMAAGSKDLAHIMTDTAGKTHYGTVPRGLVQPHIWEAQRATALAHMPPCIASLIKQTQAPFVTKIHDAVSPHASFFHGKLFLVGDALVTLRPHIALSTNQAAYDCELLGRVLEGGMAAEQWEERVLRYANRTRMYSVVIGVFGTGSRVELIREVWRTAGLLVRQALGFVS</sequence>
<evidence type="ECO:0000313" key="7">
    <source>
        <dbReference type="Proteomes" id="UP000481861"/>
    </source>
</evidence>
<dbReference type="Pfam" id="PF01494">
    <property type="entry name" value="FAD_binding_3"/>
    <property type="match status" value="1"/>
</dbReference>
<keyword evidence="1" id="KW-0285">Flavoprotein</keyword>
<dbReference type="InterPro" id="IPR054707">
    <property type="entry name" value="DhpH_subs-bd"/>
</dbReference>
<dbReference type="GO" id="GO:0016491">
    <property type="term" value="F:oxidoreductase activity"/>
    <property type="evidence" value="ECO:0007669"/>
    <property type="project" value="UniProtKB-KW"/>
</dbReference>
<keyword evidence="2" id="KW-0274">FAD</keyword>
<accession>A0A7C8I664</accession>
<organism evidence="6 7">
    <name type="scientific">Massariosphaeria phaeospora</name>
    <dbReference type="NCBI Taxonomy" id="100035"/>
    <lineage>
        <taxon>Eukaryota</taxon>
        <taxon>Fungi</taxon>
        <taxon>Dikarya</taxon>
        <taxon>Ascomycota</taxon>
        <taxon>Pezizomycotina</taxon>
        <taxon>Dothideomycetes</taxon>
        <taxon>Pleosporomycetidae</taxon>
        <taxon>Pleosporales</taxon>
        <taxon>Pleosporales incertae sedis</taxon>
        <taxon>Massariosphaeria</taxon>
    </lineage>
</organism>
<dbReference type="Gene3D" id="3.30.9.60">
    <property type="match status" value="1"/>
</dbReference>
<dbReference type="InterPro" id="IPR036188">
    <property type="entry name" value="FAD/NAD-bd_sf"/>
</dbReference>
<protein>
    <recommendedName>
        <fullName evidence="8">FAD-binding domain-containing protein</fullName>
    </recommendedName>
</protein>
<dbReference type="PANTHER" id="PTHR47469">
    <property type="entry name" value="MONOOXYGENASE-LIKE"/>
    <property type="match status" value="1"/>
</dbReference>
<reference evidence="6 7" key="1">
    <citation type="submission" date="2020-01" db="EMBL/GenBank/DDBJ databases">
        <authorList>
            <consortium name="DOE Joint Genome Institute"/>
            <person name="Haridas S."/>
            <person name="Albert R."/>
            <person name="Binder M."/>
            <person name="Bloem J."/>
            <person name="Labutti K."/>
            <person name="Salamov A."/>
            <person name="Andreopoulos B."/>
            <person name="Baker S.E."/>
            <person name="Barry K."/>
            <person name="Bills G."/>
            <person name="Bluhm B.H."/>
            <person name="Cannon C."/>
            <person name="Castanera R."/>
            <person name="Culley D.E."/>
            <person name="Daum C."/>
            <person name="Ezra D."/>
            <person name="Gonzalez J.B."/>
            <person name="Henrissat B."/>
            <person name="Kuo A."/>
            <person name="Liang C."/>
            <person name="Lipzen A."/>
            <person name="Lutzoni F."/>
            <person name="Magnuson J."/>
            <person name="Mondo S."/>
            <person name="Nolan M."/>
            <person name="Ohm R."/>
            <person name="Pangilinan J."/>
            <person name="Park H.-J.H."/>
            <person name="Ramirez L."/>
            <person name="Alfaro M."/>
            <person name="Sun H."/>
            <person name="Tritt A."/>
            <person name="Yoshinaga Y."/>
            <person name="Zwiers L.-H.L."/>
            <person name="Turgeon B.G."/>
            <person name="Goodwin S.B."/>
            <person name="Spatafora J.W."/>
            <person name="Crous P.W."/>
            <person name="Grigoriev I.V."/>
        </authorList>
    </citation>
    <scope>NUCLEOTIDE SEQUENCE [LARGE SCALE GENOMIC DNA]</scope>
    <source>
        <strain evidence="6 7">CBS 611.86</strain>
    </source>
</reference>
<dbReference type="InterPro" id="IPR002938">
    <property type="entry name" value="FAD-bd"/>
</dbReference>
<evidence type="ECO:0000259" key="5">
    <source>
        <dbReference type="Pfam" id="PF22607"/>
    </source>
</evidence>
<dbReference type="Proteomes" id="UP000481861">
    <property type="component" value="Unassembled WGS sequence"/>
</dbReference>
<dbReference type="InterPro" id="IPR053212">
    <property type="entry name" value="DHP_3-monooxygenase"/>
</dbReference>
<evidence type="ECO:0008006" key="8">
    <source>
        <dbReference type="Google" id="ProtNLM"/>
    </source>
</evidence>
<dbReference type="PANTHER" id="PTHR47469:SF2">
    <property type="entry name" value="OS06G0597600 PROTEIN"/>
    <property type="match status" value="1"/>
</dbReference>
<dbReference type="Gene3D" id="3.50.50.60">
    <property type="entry name" value="FAD/NAD(P)-binding domain"/>
    <property type="match status" value="1"/>
</dbReference>
<dbReference type="PRINTS" id="PR00420">
    <property type="entry name" value="RNGMNOXGNASE"/>
</dbReference>
<dbReference type="SUPFAM" id="SSF51905">
    <property type="entry name" value="FAD/NAD(P)-binding domain"/>
    <property type="match status" value="1"/>
</dbReference>
<dbReference type="EMBL" id="JAADJZ010000017">
    <property type="protein sequence ID" value="KAF2869132.1"/>
    <property type="molecule type" value="Genomic_DNA"/>
</dbReference>
<dbReference type="OrthoDB" id="16820at2759"/>
<keyword evidence="7" id="KW-1185">Reference proteome</keyword>
<dbReference type="GO" id="GO:0071949">
    <property type="term" value="F:FAD binding"/>
    <property type="evidence" value="ECO:0007669"/>
    <property type="project" value="InterPro"/>
</dbReference>
<comment type="caution">
    <text evidence="6">The sequence shown here is derived from an EMBL/GenBank/DDBJ whole genome shotgun (WGS) entry which is preliminary data.</text>
</comment>
<gene>
    <name evidence="6" type="ORF">BDV95DRAFT_112981</name>
</gene>
<name>A0A7C8I664_9PLEO</name>
<dbReference type="Pfam" id="PF22607">
    <property type="entry name" value="FAD_binding-like"/>
    <property type="match status" value="1"/>
</dbReference>
<proteinExistence type="predicted"/>
<evidence type="ECO:0000256" key="3">
    <source>
        <dbReference type="ARBA" id="ARBA00023002"/>
    </source>
</evidence>
<keyword evidence="3" id="KW-0560">Oxidoreductase</keyword>
<evidence type="ECO:0000313" key="6">
    <source>
        <dbReference type="EMBL" id="KAF2869132.1"/>
    </source>
</evidence>
<feature type="domain" description="2,6-dihydroxypyridine 3-monooxygenase substrate binding" evidence="5">
    <location>
        <begin position="184"/>
        <end position="313"/>
    </location>
</feature>
<dbReference type="SUPFAM" id="SSF54373">
    <property type="entry name" value="FAD-linked reductases, C-terminal domain"/>
    <property type="match status" value="1"/>
</dbReference>
<feature type="domain" description="FAD-binding" evidence="4">
    <location>
        <begin position="5"/>
        <end position="41"/>
    </location>
</feature>
<evidence type="ECO:0000256" key="2">
    <source>
        <dbReference type="ARBA" id="ARBA00022827"/>
    </source>
</evidence>
<dbReference type="AlphaFoldDB" id="A0A7C8I664"/>